<dbReference type="Pfam" id="PF12804">
    <property type="entry name" value="NTP_transf_3"/>
    <property type="match status" value="1"/>
</dbReference>
<accession>A0ABY4AIN0</accession>
<proteinExistence type="predicted"/>
<dbReference type="InterPro" id="IPR025877">
    <property type="entry name" value="MobA-like_NTP_Trfase"/>
</dbReference>
<dbReference type="InterPro" id="IPR029044">
    <property type="entry name" value="Nucleotide-diphossugar_trans"/>
</dbReference>
<organism evidence="3 4">
    <name type="scientific">Orrella daihaiensis</name>
    <dbReference type="NCBI Taxonomy" id="2782176"/>
    <lineage>
        <taxon>Bacteria</taxon>
        <taxon>Pseudomonadati</taxon>
        <taxon>Pseudomonadota</taxon>
        <taxon>Betaproteobacteria</taxon>
        <taxon>Burkholderiales</taxon>
        <taxon>Alcaligenaceae</taxon>
        <taxon>Orrella</taxon>
    </lineage>
</organism>
<sequence>MRIGAVVLAAGQGSRMGNQAKAMLQLQGVPLIKRHLAALRSAGIEEIVIVTGYHYEQIEPVVQGLAAQVVRNPNPSVGQASSVRLGVAAIGDRFDAVIMMLCDQPLINEHDIEELVAAFVNRSHGEILVPLVNKTRGNPAVFSGKAIREILAQGPDMYCRKYMDQNPESVIFFETNNDHFITDVDTLDDLANFEKKWGYRLALPETPNPTD</sequence>
<evidence type="ECO:0000313" key="3">
    <source>
        <dbReference type="EMBL" id="UOD49496.1"/>
    </source>
</evidence>
<feature type="domain" description="MobA-like NTP transferase" evidence="2">
    <location>
        <begin position="5"/>
        <end position="160"/>
    </location>
</feature>
<dbReference type="PANTHER" id="PTHR43777">
    <property type="entry name" value="MOLYBDENUM COFACTOR CYTIDYLYLTRANSFERASE"/>
    <property type="match status" value="1"/>
</dbReference>
<dbReference type="PANTHER" id="PTHR43777:SF1">
    <property type="entry name" value="MOLYBDENUM COFACTOR CYTIDYLYLTRANSFERASE"/>
    <property type="match status" value="1"/>
</dbReference>
<name>A0ABY4AIN0_9BURK</name>
<keyword evidence="1" id="KW-0460">Magnesium</keyword>
<evidence type="ECO:0000313" key="4">
    <source>
        <dbReference type="Proteomes" id="UP000831607"/>
    </source>
</evidence>
<dbReference type="Proteomes" id="UP000831607">
    <property type="component" value="Chromosome"/>
</dbReference>
<gene>
    <name evidence="3" type="ORF">DHf2319_08390</name>
</gene>
<dbReference type="Gene3D" id="3.90.550.10">
    <property type="entry name" value="Spore Coat Polysaccharide Biosynthesis Protein SpsA, Chain A"/>
    <property type="match status" value="1"/>
</dbReference>
<dbReference type="CDD" id="cd04182">
    <property type="entry name" value="GT_2_like_f"/>
    <property type="match status" value="1"/>
</dbReference>
<dbReference type="SUPFAM" id="SSF53448">
    <property type="entry name" value="Nucleotide-diphospho-sugar transferases"/>
    <property type="match status" value="1"/>
</dbReference>
<protein>
    <submittedName>
        <fullName evidence="3">Nucleotidyltransferase family protein</fullName>
    </submittedName>
</protein>
<reference evidence="3 4" key="1">
    <citation type="submission" date="2020-11" db="EMBL/GenBank/DDBJ databases">
        <title>Algicoccus daihaiensis sp.nov., isolated from Daihai Lake in Inner Mongolia.</title>
        <authorList>
            <person name="Kai J."/>
        </authorList>
    </citation>
    <scope>NUCLEOTIDE SEQUENCE [LARGE SCALE GENOMIC DNA]</scope>
    <source>
        <strain evidence="4">f23</strain>
    </source>
</reference>
<evidence type="ECO:0000256" key="1">
    <source>
        <dbReference type="ARBA" id="ARBA00022842"/>
    </source>
</evidence>
<dbReference type="EMBL" id="CP063982">
    <property type="protein sequence ID" value="UOD49496.1"/>
    <property type="molecule type" value="Genomic_DNA"/>
</dbReference>
<keyword evidence="4" id="KW-1185">Reference proteome</keyword>
<evidence type="ECO:0000259" key="2">
    <source>
        <dbReference type="Pfam" id="PF12804"/>
    </source>
</evidence>
<dbReference type="RefSeq" id="WP_243477723.1">
    <property type="nucleotide sequence ID" value="NZ_CP063982.1"/>
</dbReference>